<keyword evidence="7" id="KW-1003">Cell membrane</keyword>
<dbReference type="NCBIfam" id="NF004402">
    <property type="entry name" value="PRK05758.2-2"/>
    <property type="match status" value="1"/>
</dbReference>
<evidence type="ECO:0000256" key="7">
    <source>
        <dbReference type="HAMAP-Rule" id="MF_01416"/>
    </source>
</evidence>
<accession>A0ABS6BE24</accession>
<comment type="caution">
    <text evidence="8">The sequence shown here is derived from an EMBL/GenBank/DDBJ whole genome shotgun (WGS) entry which is preliminary data.</text>
</comment>
<keyword evidence="2 7" id="KW-0813">Transport</keyword>
<sequence length="184" mass="19417">MEISGGIQASLSGRYAIALFELARDERQLDPVAASLATLKQAIAESADFKALTSSPLVKRQDAGKALAALAPVLGLDRLTQNFLGVLARNGRLFQLSAIIRAFNTLLAAHKGETTAEVVSAHPLDAEQAEALKAKLKARFGRDVTMDLKVDPAILGGLIVRAGSTQIDGSIRTKLNTLAQAMKG</sequence>
<keyword evidence="6 7" id="KW-0066">ATP synthesis</keyword>
<organism evidence="8 9">
    <name type="scientific">Sphingomonas quercus</name>
    <dbReference type="NCBI Taxonomy" id="2842451"/>
    <lineage>
        <taxon>Bacteria</taxon>
        <taxon>Pseudomonadati</taxon>
        <taxon>Pseudomonadota</taxon>
        <taxon>Alphaproteobacteria</taxon>
        <taxon>Sphingomonadales</taxon>
        <taxon>Sphingomonadaceae</taxon>
        <taxon>Sphingomonas</taxon>
    </lineage>
</organism>
<keyword evidence="5 7" id="KW-0472">Membrane</keyword>
<comment type="function">
    <text evidence="7">This protein is part of the stalk that links CF(0) to CF(1). It either transmits conformational changes from CF(0) to CF(1) or is implicated in proton conduction.</text>
</comment>
<evidence type="ECO:0000256" key="3">
    <source>
        <dbReference type="ARBA" id="ARBA00022781"/>
    </source>
</evidence>
<dbReference type="InterPro" id="IPR000711">
    <property type="entry name" value="ATPase_OSCP/dsu"/>
</dbReference>
<dbReference type="NCBIfam" id="TIGR01145">
    <property type="entry name" value="ATP_synt_delta"/>
    <property type="match status" value="1"/>
</dbReference>
<evidence type="ECO:0000256" key="6">
    <source>
        <dbReference type="ARBA" id="ARBA00023310"/>
    </source>
</evidence>
<comment type="subcellular location">
    <subcellularLocation>
        <location evidence="7">Cell membrane</location>
        <topology evidence="7">Peripheral membrane protein</topology>
    </subcellularLocation>
    <subcellularLocation>
        <location evidence="1">Membrane</location>
    </subcellularLocation>
</comment>
<evidence type="ECO:0000256" key="1">
    <source>
        <dbReference type="ARBA" id="ARBA00004370"/>
    </source>
</evidence>
<keyword evidence="3 7" id="KW-0375">Hydrogen ion transport</keyword>
<dbReference type="EMBL" id="JAHKRT010000001">
    <property type="protein sequence ID" value="MBU3076559.1"/>
    <property type="molecule type" value="Genomic_DNA"/>
</dbReference>
<name>A0ABS6BE24_9SPHN</name>
<dbReference type="NCBIfam" id="NF004406">
    <property type="entry name" value="PRK05758.3-2"/>
    <property type="match status" value="1"/>
</dbReference>
<gene>
    <name evidence="7" type="primary">atpH</name>
    <name evidence="8" type="ORF">KOF26_01665</name>
</gene>
<protein>
    <recommendedName>
        <fullName evidence="7">ATP synthase subunit delta</fullName>
    </recommendedName>
    <alternativeName>
        <fullName evidence="7">ATP synthase F(1) sector subunit delta</fullName>
    </alternativeName>
    <alternativeName>
        <fullName evidence="7">F-type ATPase subunit delta</fullName>
        <shortName evidence="7">F-ATPase subunit delta</shortName>
    </alternativeName>
</protein>
<reference evidence="8 9" key="1">
    <citation type="submission" date="2021-06" db="EMBL/GenBank/DDBJ databases">
        <title>Sphingomonas sp. XMGL2, whole genome shotgun sequencing project.</title>
        <authorList>
            <person name="Zhao G."/>
            <person name="Shen L."/>
        </authorList>
    </citation>
    <scope>NUCLEOTIDE SEQUENCE [LARGE SCALE GENOMIC DNA]</scope>
    <source>
        <strain evidence="8 9">XMGL2</strain>
    </source>
</reference>
<evidence type="ECO:0000256" key="5">
    <source>
        <dbReference type="ARBA" id="ARBA00023136"/>
    </source>
</evidence>
<dbReference type="InterPro" id="IPR020781">
    <property type="entry name" value="ATPase_OSCP/d_CS"/>
</dbReference>
<dbReference type="PANTHER" id="PTHR11910">
    <property type="entry name" value="ATP SYNTHASE DELTA CHAIN"/>
    <property type="match status" value="1"/>
</dbReference>
<evidence type="ECO:0000313" key="9">
    <source>
        <dbReference type="Proteomes" id="UP000776276"/>
    </source>
</evidence>
<keyword evidence="4 7" id="KW-0406">Ion transport</keyword>
<proteinExistence type="inferred from homology"/>
<keyword evidence="7" id="KW-0139">CF(1)</keyword>
<dbReference type="HAMAP" id="MF_01416">
    <property type="entry name" value="ATP_synth_delta_bact"/>
    <property type="match status" value="1"/>
</dbReference>
<comment type="similarity">
    <text evidence="7">Belongs to the ATPase delta chain family.</text>
</comment>
<dbReference type="RefSeq" id="WP_216318955.1">
    <property type="nucleotide sequence ID" value="NZ_JAHKRT010000001.1"/>
</dbReference>
<keyword evidence="9" id="KW-1185">Reference proteome</keyword>
<dbReference type="PROSITE" id="PS00389">
    <property type="entry name" value="ATPASE_DELTA"/>
    <property type="match status" value="1"/>
</dbReference>
<comment type="function">
    <text evidence="7">F(1)F(0) ATP synthase produces ATP from ADP in the presence of a proton or sodium gradient. F-type ATPases consist of two structural domains, F(1) containing the extramembraneous catalytic core and F(0) containing the membrane proton channel, linked together by a central stalk and a peripheral stalk. During catalysis, ATP synthesis in the catalytic domain of F(1) is coupled via a rotary mechanism of the central stalk subunits to proton translocation.</text>
</comment>
<dbReference type="Proteomes" id="UP000776276">
    <property type="component" value="Unassembled WGS sequence"/>
</dbReference>
<evidence type="ECO:0000256" key="4">
    <source>
        <dbReference type="ARBA" id="ARBA00023065"/>
    </source>
</evidence>
<evidence type="ECO:0000256" key="2">
    <source>
        <dbReference type="ARBA" id="ARBA00022448"/>
    </source>
</evidence>
<dbReference type="Pfam" id="PF00213">
    <property type="entry name" value="OSCP"/>
    <property type="match status" value="1"/>
</dbReference>
<evidence type="ECO:0000313" key="8">
    <source>
        <dbReference type="EMBL" id="MBU3076559.1"/>
    </source>
</evidence>